<dbReference type="InterPro" id="IPR036412">
    <property type="entry name" value="HAD-like_sf"/>
</dbReference>
<dbReference type="PANTHER" id="PTHR43344:SF13">
    <property type="entry name" value="PHOSPHATASE RV3661-RELATED"/>
    <property type="match status" value="1"/>
</dbReference>
<keyword evidence="3" id="KW-0460">Magnesium</keyword>
<dbReference type="NCBIfam" id="TIGR01490">
    <property type="entry name" value="HAD-SF-IB-hyp1"/>
    <property type="match status" value="1"/>
</dbReference>
<sequence>MALALFDLDHTLINGDSDLAWGEFMVEQGIADASFLDAHEAYFDQYVQGTLDIDEFLNFALEPLGKHPRQALDNWHQRFMQQKIEPMFQPKAEELLNYHRQRGDVLVIITATNAFVTTPIAQRLNVDQLIATTPEEVNNEYTGKPFGIPCFQAGKVKRLHAWLEQTHHSLAGSFFYSDSHNDLPLLESVENPVVVDPDQQLNQIAEQRGWPVISLR</sequence>
<keyword evidence="1" id="KW-0479">Metal-binding</keyword>
<evidence type="ECO:0000256" key="1">
    <source>
        <dbReference type="ARBA" id="ARBA00022723"/>
    </source>
</evidence>
<evidence type="ECO:0000313" key="4">
    <source>
        <dbReference type="EMBL" id="MBU2710624.1"/>
    </source>
</evidence>
<dbReference type="EMBL" id="JAGSOY010000009">
    <property type="protein sequence ID" value="MBU2710624.1"/>
    <property type="molecule type" value="Genomic_DNA"/>
</dbReference>
<organism evidence="4 5">
    <name type="scientific">Zooshikella harenae</name>
    <dbReference type="NCBI Taxonomy" id="2827238"/>
    <lineage>
        <taxon>Bacteria</taxon>
        <taxon>Pseudomonadati</taxon>
        <taxon>Pseudomonadota</taxon>
        <taxon>Gammaproteobacteria</taxon>
        <taxon>Oceanospirillales</taxon>
        <taxon>Zooshikellaceae</taxon>
        <taxon>Zooshikella</taxon>
    </lineage>
</organism>
<evidence type="ECO:0000256" key="3">
    <source>
        <dbReference type="ARBA" id="ARBA00022842"/>
    </source>
</evidence>
<protein>
    <submittedName>
        <fullName evidence="4">HAD family hydrolase</fullName>
    </submittedName>
</protein>
<dbReference type="InterPro" id="IPR006385">
    <property type="entry name" value="HAD_hydro_SerB1"/>
</dbReference>
<evidence type="ECO:0000313" key="5">
    <source>
        <dbReference type="Proteomes" id="UP000690515"/>
    </source>
</evidence>
<proteinExistence type="predicted"/>
<keyword evidence="5" id="KW-1185">Reference proteome</keyword>
<dbReference type="RefSeq" id="WP_215818792.1">
    <property type="nucleotide sequence ID" value="NZ_JAGSOY010000009.1"/>
</dbReference>
<gene>
    <name evidence="4" type="ORF">KCG35_06105</name>
</gene>
<keyword evidence="2 4" id="KW-0378">Hydrolase</keyword>
<reference evidence="4 5" key="1">
    <citation type="submission" date="2021-04" db="EMBL/GenBank/DDBJ databases">
        <authorList>
            <person name="Pira H."/>
            <person name="Risdian C."/>
            <person name="Wink J."/>
        </authorList>
    </citation>
    <scope>NUCLEOTIDE SEQUENCE [LARGE SCALE GENOMIC DNA]</scope>
    <source>
        <strain evidence="4 5">WH53</strain>
    </source>
</reference>
<evidence type="ECO:0000256" key="2">
    <source>
        <dbReference type="ARBA" id="ARBA00022801"/>
    </source>
</evidence>
<dbReference type="GO" id="GO:0016787">
    <property type="term" value="F:hydrolase activity"/>
    <property type="evidence" value="ECO:0007669"/>
    <property type="project" value="UniProtKB-KW"/>
</dbReference>
<accession>A0ABS5Z9F9</accession>
<dbReference type="PANTHER" id="PTHR43344">
    <property type="entry name" value="PHOSPHOSERINE PHOSPHATASE"/>
    <property type="match status" value="1"/>
</dbReference>
<dbReference type="Gene3D" id="1.20.1440.100">
    <property type="entry name" value="SG protein - dephosphorylation function"/>
    <property type="match status" value="1"/>
</dbReference>
<dbReference type="SUPFAM" id="SSF56784">
    <property type="entry name" value="HAD-like"/>
    <property type="match status" value="1"/>
</dbReference>
<dbReference type="CDD" id="cd02612">
    <property type="entry name" value="HAD_PGPPase"/>
    <property type="match status" value="1"/>
</dbReference>
<name>A0ABS5Z9F9_9GAMM</name>
<comment type="caution">
    <text evidence="4">The sequence shown here is derived from an EMBL/GenBank/DDBJ whole genome shotgun (WGS) entry which is preliminary data.</text>
</comment>
<dbReference type="NCBIfam" id="TIGR01488">
    <property type="entry name" value="HAD-SF-IB"/>
    <property type="match status" value="1"/>
</dbReference>
<dbReference type="InterPro" id="IPR023214">
    <property type="entry name" value="HAD_sf"/>
</dbReference>
<dbReference type="InterPro" id="IPR050582">
    <property type="entry name" value="HAD-like_SerB"/>
</dbReference>
<dbReference type="Pfam" id="PF12710">
    <property type="entry name" value="HAD"/>
    <property type="match status" value="1"/>
</dbReference>
<dbReference type="Gene3D" id="3.40.50.1000">
    <property type="entry name" value="HAD superfamily/HAD-like"/>
    <property type="match status" value="1"/>
</dbReference>
<dbReference type="Proteomes" id="UP000690515">
    <property type="component" value="Unassembled WGS sequence"/>
</dbReference>